<dbReference type="InterPro" id="IPR029370">
    <property type="entry name" value="TMEM117"/>
</dbReference>
<dbReference type="PANTHER" id="PTHR31226:SF1">
    <property type="entry name" value="TRANSMEMBRANE PROTEIN 117"/>
    <property type="match status" value="1"/>
</dbReference>
<feature type="transmembrane region" description="Helical" evidence="2">
    <location>
        <begin position="156"/>
        <end position="178"/>
    </location>
</feature>
<dbReference type="AlphaFoldDB" id="A0A7S4VPP4"/>
<feature type="compositionally biased region" description="Acidic residues" evidence="1">
    <location>
        <begin position="554"/>
        <end position="567"/>
    </location>
</feature>
<organism evidence="3">
    <name type="scientific">Alexandrium monilatum</name>
    <dbReference type="NCBI Taxonomy" id="311494"/>
    <lineage>
        <taxon>Eukaryota</taxon>
        <taxon>Sar</taxon>
        <taxon>Alveolata</taxon>
        <taxon>Dinophyceae</taxon>
        <taxon>Gonyaulacales</taxon>
        <taxon>Pyrocystaceae</taxon>
        <taxon>Alexandrium</taxon>
    </lineage>
</organism>
<feature type="compositionally biased region" description="Polar residues" evidence="1">
    <location>
        <begin position="621"/>
        <end position="631"/>
    </location>
</feature>
<feature type="compositionally biased region" description="Basic and acidic residues" evidence="1">
    <location>
        <begin position="596"/>
        <end position="605"/>
    </location>
</feature>
<keyword evidence="2" id="KW-1133">Transmembrane helix</keyword>
<feature type="compositionally biased region" description="Low complexity" evidence="1">
    <location>
        <begin position="574"/>
        <end position="593"/>
    </location>
</feature>
<evidence type="ECO:0000313" key="3">
    <source>
        <dbReference type="EMBL" id="CAE4642478.1"/>
    </source>
</evidence>
<reference evidence="3" key="1">
    <citation type="submission" date="2021-01" db="EMBL/GenBank/DDBJ databases">
        <authorList>
            <person name="Corre E."/>
            <person name="Pelletier E."/>
            <person name="Niang G."/>
            <person name="Scheremetjew M."/>
            <person name="Finn R."/>
            <person name="Kale V."/>
            <person name="Holt S."/>
            <person name="Cochrane G."/>
            <person name="Meng A."/>
            <person name="Brown T."/>
            <person name="Cohen L."/>
        </authorList>
    </citation>
    <scope>NUCLEOTIDE SEQUENCE</scope>
    <source>
        <strain evidence="3">CCMP3105</strain>
    </source>
</reference>
<dbReference type="EMBL" id="HBNR01068840">
    <property type="protein sequence ID" value="CAE4642478.1"/>
    <property type="molecule type" value="Transcribed_RNA"/>
</dbReference>
<evidence type="ECO:0000256" key="1">
    <source>
        <dbReference type="SAM" id="MobiDB-lite"/>
    </source>
</evidence>
<proteinExistence type="predicted"/>
<name>A0A7S4VPP4_9DINO</name>
<feature type="transmembrane region" description="Helical" evidence="2">
    <location>
        <begin position="520"/>
        <end position="540"/>
    </location>
</feature>
<protein>
    <submittedName>
        <fullName evidence="3">Uncharacterized protein</fullName>
    </submittedName>
</protein>
<evidence type="ECO:0000256" key="2">
    <source>
        <dbReference type="SAM" id="Phobius"/>
    </source>
</evidence>
<gene>
    <name evidence="3" type="ORF">AMON00008_LOCUS48748</name>
</gene>
<feature type="transmembrane region" description="Helical" evidence="2">
    <location>
        <begin position="198"/>
        <end position="218"/>
    </location>
</feature>
<dbReference type="PANTHER" id="PTHR31226">
    <property type="entry name" value="TRANSMEMBRANE PROTEIN 117"/>
    <property type="match status" value="1"/>
</dbReference>
<keyword evidence="2" id="KW-0472">Membrane</keyword>
<dbReference type="Pfam" id="PF15113">
    <property type="entry name" value="TMEM117"/>
    <property type="match status" value="1"/>
</dbReference>
<keyword evidence="2" id="KW-0812">Transmembrane</keyword>
<accession>A0A7S4VPP4</accession>
<feature type="compositionally biased region" description="Gly residues" evidence="1">
    <location>
        <begin position="608"/>
        <end position="619"/>
    </location>
</feature>
<feature type="region of interest" description="Disordered" evidence="1">
    <location>
        <begin position="1"/>
        <end position="66"/>
    </location>
</feature>
<feature type="region of interest" description="Disordered" evidence="1">
    <location>
        <begin position="554"/>
        <end position="631"/>
    </location>
</feature>
<feature type="transmembrane region" description="Helical" evidence="2">
    <location>
        <begin position="294"/>
        <end position="317"/>
    </location>
</feature>
<sequence length="631" mass="68086">MAAVARVGDDAPSQVGAQSRLHASGGDHAAACGESSGARRPDGGGGQEDTCSEHAVEVGNGRPSVTETVRDAARPLQQALENEVASKRCGSCLFNPRVRWRHPLARMAVTWVILAEDFFIYGEDPVNDSHVTANFPGMGHILGILAVHAAPSAGLAFLKVFLIALAIAGGIFLGRLFLCRVVRQRLQLIAFEGCEGALLVVAVASCLMLLVASLVYNLCIPEGEVPLSGSSMELLQLFGARSDQYRHINQSFQTLSGWVDLLAIVMIADSVLQDTRRYPAWAPRVKRLWTSGQGWVRVAVAWFVMISGCTTIAVLVFRTGTEGDGIRWTNTTLGGLTEVKRSMLAACIIFTDLLTVAQDWDFPLFREPTELNVPVKIAGTFWSNLRCNCIGALLRRLPRVPFPDCVYRLLPSIEAFQLSINGKWLTYGPLIGVMIIDFLCAKTQLMYDPVNYGQYADPADSRIWVIRDEAYLKLAYVNGVIARPEMVTYAARWNVTTGLPLSASTATDLKLNSKYIGSAVYKWLGLLIALLIFAGFVGMLQAANWRLQHGLSTVEEEEEEVEREEGEGSGPEGGVPAEQPPEGAAAGTSGATAKQPAEHLRDRTPAGEGRGPDGAGAGGRSSQPNVTTSCI</sequence>